<comment type="subcellular location">
    <subcellularLocation>
        <location evidence="1">Secreted</location>
    </subcellularLocation>
</comment>
<dbReference type="InterPro" id="IPR011330">
    <property type="entry name" value="Glyco_hydro/deAcase_b/a-brl"/>
</dbReference>
<dbReference type="EMBL" id="PGEX01000001">
    <property type="protein sequence ID" value="PJJ41773.1"/>
    <property type="molecule type" value="Genomic_DNA"/>
</dbReference>
<dbReference type="OrthoDB" id="9806342at2"/>
<dbReference type="RefSeq" id="WP_100425703.1">
    <property type="nucleotide sequence ID" value="NZ_PGEX01000001.1"/>
</dbReference>
<dbReference type="Pfam" id="PF01522">
    <property type="entry name" value="Polysacc_deac_1"/>
    <property type="match status" value="1"/>
</dbReference>
<dbReference type="GO" id="GO:0005975">
    <property type="term" value="P:carbohydrate metabolic process"/>
    <property type="evidence" value="ECO:0007669"/>
    <property type="project" value="InterPro"/>
</dbReference>
<dbReference type="GO" id="GO:0005576">
    <property type="term" value="C:extracellular region"/>
    <property type="evidence" value="ECO:0007669"/>
    <property type="project" value="UniProtKB-SubCell"/>
</dbReference>
<dbReference type="Pfam" id="PF19910">
    <property type="entry name" value="DUF6383"/>
    <property type="match status" value="1"/>
</dbReference>
<evidence type="ECO:0000313" key="6">
    <source>
        <dbReference type="Proteomes" id="UP000231134"/>
    </source>
</evidence>
<keyword evidence="6" id="KW-1185">Reference proteome</keyword>
<proteinExistence type="predicted"/>
<feature type="chain" id="PRO_5014999935" evidence="3">
    <location>
        <begin position="22"/>
        <end position="430"/>
    </location>
</feature>
<dbReference type="PANTHER" id="PTHR34216">
    <property type="match status" value="1"/>
</dbReference>
<feature type="domain" description="NodB homology" evidence="4">
    <location>
        <begin position="35"/>
        <end position="120"/>
    </location>
</feature>
<sequence length="430" mass="46029">MNCTKISLVAVLVWGTSFAFSQSVEIGTWAGFRKGAVSFTFDDGPKSDVEIAAPMFEKYGYRATFNIVTNWVGANGMVSWSDVQTMASAGHEIASHSESHPGNGAMPANEIASSKQVISNNVQQSYGCITLAYPNCNTPGDQQVLHNYIAGRICNASWSGGSDIMGQNGPSNWAAVPAIMTGNQGSEDLTGNIQRAVNSGGWVMFLTHGFTTGTNGYATYSPTNATVMESALGWAKQNDKDVWVAPFRNVTMYIKERNAAFIDPMDGGNADSYAFELKHSIADNISKYDYPLSLRMAQPTGWENIRVMQENAELEALIADGYIYFDAVPNAGKITISNMDALSSSSSAEESSSSATTALSEIPNHFPFAVYADNGSIAVSGAQGMSVTVFNALGNKLRSTKVLGCEQKVFSGAKGLYIVKVGSHSFKVRL</sequence>
<dbReference type="CDD" id="cd10967">
    <property type="entry name" value="CE4_GLA_like_6s"/>
    <property type="match status" value="1"/>
</dbReference>
<evidence type="ECO:0000256" key="2">
    <source>
        <dbReference type="ARBA" id="ARBA00022729"/>
    </source>
</evidence>
<organism evidence="5 6">
    <name type="scientific">Hallerella succinigenes</name>
    <dbReference type="NCBI Taxonomy" id="1896222"/>
    <lineage>
        <taxon>Bacteria</taxon>
        <taxon>Pseudomonadati</taxon>
        <taxon>Fibrobacterota</taxon>
        <taxon>Fibrobacteria</taxon>
        <taxon>Fibrobacterales</taxon>
        <taxon>Fibrobacteraceae</taxon>
        <taxon>Hallerella</taxon>
    </lineage>
</organism>
<name>A0A2M9A823_9BACT</name>
<reference evidence="5 6" key="1">
    <citation type="submission" date="2017-11" db="EMBL/GenBank/DDBJ databases">
        <title>Animal gut microbial communities from fecal samples from Wisconsin, USA.</title>
        <authorList>
            <person name="Neumann A."/>
        </authorList>
    </citation>
    <scope>NUCLEOTIDE SEQUENCE [LARGE SCALE GENOMIC DNA]</scope>
    <source>
        <strain evidence="5 6">UWS3</strain>
    </source>
</reference>
<keyword evidence="2 3" id="KW-0732">Signal</keyword>
<dbReference type="PANTHER" id="PTHR34216:SF3">
    <property type="entry name" value="POLY-BETA-1,6-N-ACETYL-D-GLUCOSAMINE N-DEACETYLASE"/>
    <property type="match status" value="1"/>
</dbReference>
<dbReference type="InterPro" id="IPR002509">
    <property type="entry name" value="NODB_dom"/>
</dbReference>
<protein>
    <submittedName>
        <fullName evidence="5">Polysaccharide deacetylase</fullName>
    </submittedName>
</protein>
<evidence type="ECO:0000259" key="4">
    <source>
        <dbReference type="PROSITE" id="PS51677"/>
    </source>
</evidence>
<dbReference type="SUPFAM" id="SSF88713">
    <property type="entry name" value="Glycoside hydrolase/deacetylase"/>
    <property type="match status" value="1"/>
</dbReference>
<dbReference type="InterPro" id="IPR051398">
    <property type="entry name" value="Polysacch_Deacetylase"/>
</dbReference>
<evidence type="ECO:0000256" key="3">
    <source>
        <dbReference type="SAM" id="SignalP"/>
    </source>
</evidence>
<gene>
    <name evidence="5" type="ORF">BGX16_1767</name>
</gene>
<dbReference type="InterPro" id="IPR045963">
    <property type="entry name" value="DUF6383"/>
</dbReference>
<accession>A0A2M9A823</accession>
<dbReference type="GO" id="GO:0016810">
    <property type="term" value="F:hydrolase activity, acting on carbon-nitrogen (but not peptide) bonds"/>
    <property type="evidence" value="ECO:0007669"/>
    <property type="project" value="InterPro"/>
</dbReference>
<evidence type="ECO:0000313" key="5">
    <source>
        <dbReference type="EMBL" id="PJJ41773.1"/>
    </source>
</evidence>
<evidence type="ECO:0000256" key="1">
    <source>
        <dbReference type="ARBA" id="ARBA00004613"/>
    </source>
</evidence>
<dbReference type="Proteomes" id="UP000231134">
    <property type="component" value="Unassembled WGS sequence"/>
</dbReference>
<feature type="signal peptide" evidence="3">
    <location>
        <begin position="1"/>
        <end position="21"/>
    </location>
</feature>
<dbReference type="AlphaFoldDB" id="A0A2M9A823"/>
<dbReference type="PROSITE" id="PS51677">
    <property type="entry name" value="NODB"/>
    <property type="match status" value="1"/>
</dbReference>
<dbReference type="Gene3D" id="3.20.20.370">
    <property type="entry name" value="Glycoside hydrolase/deacetylase"/>
    <property type="match status" value="1"/>
</dbReference>
<comment type="caution">
    <text evidence="5">The sequence shown here is derived from an EMBL/GenBank/DDBJ whole genome shotgun (WGS) entry which is preliminary data.</text>
</comment>